<dbReference type="OrthoDB" id="9818455at2"/>
<keyword evidence="2" id="KW-1185">Reference proteome</keyword>
<comment type="caution">
    <text evidence="1">The sequence shown here is derived from an EMBL/GenBank/DDBJ whole genome shotgun (WGS) entry which is preliminary data.</text>
</comment>
<name>A0A3A1YDM0_9GAMM</name>
<proteinExistence type="predicted"/>
<evidence type="ECO:0000313" key="1">
    <source>
        <dbReference type="EMBL" id="RIY34274.1"/>
    </source>
</evidence>
<accession>A0A3A1YDM0</accession>
<organism evidence="1 2">
    <name type="scientific">Psittacicella gerlachiana</name>
    <dbReference type="NCBI Taxonomy" id="2028574"/>
    <lineage>
        <taxon>Bacteria</taxon>
        <taxon>Pseudomonadati</taxon>
        <taxon>Pseudomonadota</taxon>
        <taxon>Gammaproteobacteria</taxon>
        <taxon>Pasteurellales</taxon>
        <taxon>Psittacicellaceae</taxon>
        <taxon>Psittacicella</taxon>
    </lineage>
</organism>
<dbReference type="Proteomes" id="UP000265964">
    <property type="component" value="Unassembled WGS sequence"/>
</dbReference>
<dbReference type="EMBL" id="NRJF01000170">
    <property type="protein sequence ID" value="RIY34274.1"/>
    <property type="molecule type" value="Genomic_DNA"/>
</dbReference>
<reference evidence="1 2" key="1">
    <citation type="submission" date="2017-08" db="EMBL/GenBank/DDBJ databases">
        <title>Reclassification of Bisgaard taxon 37 and 44.</title>
        <authorList>
            <person name="Christensen H."/>
        </authorList>
    </citation>
    <scope>NUCLEOTIDE SEQUENCE [LARGE SCALE GENOMIC DNA]</scope>
    <source>
        <strain evidence="1 2">EEAB3T1</strain>
    </source>
</reference>
<sequence>MPHNFEQQERTADIVARQMRELDKFERLATRNKIRREQFYIRTNKHPALTALTDASFTAPFVFADRRPVNSLYLHTELPTANQKETDHQAYQENKEILKTIKRFYLHLFATVELSSVSGMFGELGQERLHLAANLYADSLLEHYATRIFDRAVRSLGELHPHHDLALVEHILNHEQTPEFLDNVFHNYSSSPYALAHRLLLTVAKHRATDGEFYAKVYQATIVYLLKNTLFGTAVGMNLALASAYLDNETLDLGTFYLPEHAELFGQYFKDVFETKLKQHQADLSLYNNIALKFFLSKTDLLVFVNENRDWIASLVPVDTIAKLADPEAVCKGVHEYSKVYLRNEETLVVLHELLLEDHLD</sequence>
<evidence type="ECO:0000313" key="2">
    <source>
        <dbReference type="Proteomes" id="UP000265964"/>
    </source>
</evidence>
<dbReference type="AlphaFoldDB" id="A0A3A1YDM0"/>
<gene>
    <name evidence="1" type="ORF">CKF59_05690</name>
</gene>
<dbReference type="RefSeq" id="WP_119534993.1">
    <property type="nucleotide sequence ID" value="NZ_NRJF01000170.1"/>
</dbReference>
<protein>
    <submittedName>
        <fullName evidence="1">Uncharacterized protein</fullName>
    </submittedName>
</protein>